<dbReference type="Proteomes" id="UP000005240">
    <property type="component" value="Unassembled WGS sequence"/>
</dbReference>
<accession>A0A180G025</accession>
<dbReference type="OrthoDB" id="2507637at2759"/>
<dbReference type="Gene3D" id="2.40.70.10">
    <property type="entry name" value="Acid Proteases"/>
    <property type="match status" value="1"/>
</dbReference>
<evidence type="ECO:0000313" key="4">
    <source>
        <dbReference type="Proteomes" id="UP000005240"/>
    </source>
</evidence>
<evidence type="ECO:0000256" key="1">
    <source>
        <dbReference type="SAM" id="MobiDB-lite"/>
    </source>
</evidence>
<organism evidence="2">
    <name type="scientific">Puccinia triticina (isolate 1-1 / race 1 (BBBD))</name>
    <name type="common">Brown leaf rust fungus</name>
    <dbReference type="NCBI Taxonomy" id="630390"/>
    <lineage>
        <taxon>Eukaryota</taxon>
        <taxon>Fungi</taxon>
        <taxon>Dikarya</taxon>
        <taxon>Basidiomycota</taxon>
        <taxon>Pucciniomycotina</taxon>
        <taxon>Pucciniomycetes</taxon>
        <taxon>Pucciniales</taxon>
        <taxon>Pucciniaceae</taxon>
        <taxon>Puccinia</taxon>
    </lineage>
</organism>
<reference evidence="2" key="1">
    <citation type="submission" date="2009-11" db="EMBL/GenBank/DDBJ databases">
        <authorList>
            <consortium name="The Broad Institute Genome Sequencing Platform"/>
            <person name="Ward D."/>
            <person name="Feldgarden M."/>
            <person name="Earl A."/>
            <person name="Young S.K."/>
            <person name="Zeng Q."/>
            <person name="Koehrsen M."/>
            <person name="Alvarado L."/>
            <person name="Berlin A."/>
            <person name="Bochicchio J."/>
            <person name="Borenstein D."/>
            <person name="Chapman S.B."/>
            <person name="Chen Z."/>
            <person name="Engels R."/>
            <person name="Freedman E."/>
            <person name="Gellesch M."/>
            <person name="Goldberg J."/>
            <person name="Griggs A."/>
            <person name="Gujja S."/>
            <person name="Heilman E."/>
            <person name="Heiman D."/>
            <person name="Hepburn T."/>
            <person name="Howarth C."/>
            <person name="Jen D."/>
            <person name="Larson L."/>
            <person name="Lewis B."/>
            <person name="Mehta T."/>
            <person name="Park D."/>
            <person name="Pearson M."/>
            <person name="Roberts A."/>
            <person name="Saif S."/>
            <person name="Shea T."/>
            <person name="Shenoy N."/>
            <person name="Sisk P."/>
            <person name="Stolte C."/>
            <person name="Sykes S."/>
            <person name="Thomson T."/>
            <person name="Walk T."/>
            <person name="White J."/>
            <person name="Yandava C."/>
            <person name="Izard J."/>
            <person name="Baranova O.V."/>
            <person name="Blanton J.M."/>
            <person name="Tanner A.C."/>
            <person name="Dewhirst F.E."/>
            <person name="Haas B."/>
            <person name="Nusbaum C."/>
            <person name="Birren B."/>
        </authorList>
    </citation>
    <scope>NUCLEOTIDE SEQUENCE [LARGE SCALE GENOMIC DNA]</scope>
    <source>
        <strain evidence="2">1-1 BBBD Race 1</strain>
    </source>
</reference>
<feature type="compositionally biased region" description="Basic and acidic residues" evidence="1">
    <location>
        <begin position="152"/>
        <end position="172"/>
    </location>
</feature>
<gene>
    <name evidence="2" type="ORF">PTTG_30720</name>
</gene>
<reference evidence="3" key="4">
    <citation type="submission" date="2025-05" db="UniProtKB">
        <authorList>
            <consortium name="EnsemblFungi"/>
        </authorList>
    </citation>
    <scope>IDENTIFICATION</scope>
    <source>
        <strain evidence="3">isolate 1-1 / race 1 (BBBD)</strain>
    </source>
</reference>
<dbReference type="EMBL" id="ADAS02006162">
    <property type="protein sequence ID" value="OAV85183.1"/>
    <property type="molecule type" value="Genomic_DNA"/>
</dbReference>
<feature type="non-terminal residue" evidence="2">
    <location>
        <position position="172"/>
    </location>
</feature>
<feature type="region of interest" description="Disordered" evidence="1">
    <location>
        <begin position="125"/>
        <end position="172"/>
    </location>
</feature>
<dbReference type="EnsemblFungi" id="PTTG_30720-t43_1">
    <property type="protein sequence ID" value="PTTG_30720-t43_1-p1"/>
    <property type="gene ID" value="PTTG_30720"/>
</dbReference>
<name>A0A180G025_PUCT1</name>
<reference evidence="3 4" key="3">
    <citation type="journal article" date="2017" name="G3 (Bethesda)">
        <title>Comparative analysis highlights variable genome content of wheat rusts and divergence of the mating loci.</title>
        <authorList>
            <person name="Cuomo C.A."/>
            <person name="Bakkeren G."/>
            <person name="Khalil H.B."/>
            <person name="Panwar V."/>
            <person name="Joly D."/>
            <person name="Linning R."/>
            <person name="Sakthikumar S."/>
            <person name="Song X."/>
            <person name="Adiconis X."/>
            <person name="Fan L."/>
            <person name="Goldberg J.M."/>
            <person name="Levin J.Z."/>
            <person name="Young S."/>
            <person name="Zeng Q."/>
            <person name="Anikster Y."/>
            <person name="Bruce M."/>
            <person name="Wang M."/>
            <person name="Yin C."/>
            <person name="McCallum B."/>
            <person name="Szabo L.J."/>
            <person name="Hulbert S."/>
            <person name="Chen X."/>
            <person name="Fellers J.P."/>
        </authorList>
    </citation>
    <scope>NUCLEOTIDE SEQUENCE</scope>
    <source>
        <strain evidence="4">Isolate 1-1 / race 1 (BBBD)</strain>
        <strain evidence="3">isolate 1-1 / race 1 (BBBD)</strain>
    </source>
</reference>
<evidence type="ECO:0000313" key="3">
    <source>
        <dbReference type="EnsemblFungi" id="PTTG_30720-t43_1-p1"/>
    </source>
</evidence>
<dbReference type="InterPro" id="IPR021109">
    <property type="entry name" value="Peptidase_aspartic_dom_sf"/>
</dbReference>
<keyword evidence="4" id="KW-1185">Reference proteome</keyword>
<proteinExistence type="predicted"/>
<dbReference type="STRING" id="630390.A0A180G025"/>
<dbReference type="VEuPathDB" id="FungiDB:PTTG_30720"/>
<evidence type="ECO:0000313" key="2">
    <source>
        <dbReference type="EMBL" id="OAV85183.1"/>
    </source>
</evidence>
<dbReference type="AlphaFoldDB" id="A0A180G025"/>
<feature type="compositionally biased region" description="Polar residues" evidence="1">
    <location>
        <begin position="140"/>
        <end position="151"/>
    </location>
</feature>
<reference evidence="2" key="2">
    <citation type="submission" date="2016-05" db="EMBL/GenBank/DDBJ databases">
        <title>Comparative analysis highlights variable genome content of wheat rusts and divergence of the mating loci.</title>
        <authorList>
            <person name="Cuomo C.A."/>
            <person name="Bakkeren G."/>
            <person name="Szabo L."/>
            <person name="Khalil H."/>
            <person name="Joly D."/>
            <person name="Goldberg J."/>
            <person name="Young S."/>
            <person name="Zeng Q."/>
            <person name="Fellers J."/>
        </authorList>
    </citation>
    <scope>NUCLEOTIDE SEQUENCE [LARGE SCALE GENOMIC DNA]</scope>
    <source>
        <strain evidence="2">1-1 BBBD Race 1</strain>
    </source>
</reference>
<protein>
    <submittedName>
        <fullName evidence="2 3">Uncharacterized protein</fullName>
    </submittedName>
</protein>
<sequence length="172" mass="18586">MPETVALQLQLPTREISMNITGIGGHSSPIVGLAESIPFYIDLEDNKAANFFIVQGKVYTVLGRPFLADHKVRLEWSKSRGEILSYELWDGERLCIPICAPEVPGWEMGPPRRITDKCSHSIRVGQYQTSGTDGKADSGTDGQADSGTDGQADSRTDGQADSGTDRQADSGT</sequence>